<reference evidence="4" key="1">
    <citation type="submission" date="2011-02" db="EMBL/GenBank/DDBJ databases">
        <title>The complete genome of Planctomyces brasiliensis DSM 5305.</title>
        <authorList>
            <person name="Lucas S."/>
            <person name="Copeland A."/>
            <person name="Lapidus A."/>
            <person name="Bruce D."/>
            <person name="Goodwin L."/>
            <person name="Pitluck S."/>
            <person name="Kyrpides N."/>
            <person name="Mavromatis K."/>
            <person name="Pagani I."/>
            <person name="Ivanova N."/>
            <person name="Ovchinnikova G."/>
            <person name="Lu M."/>
            <person name="Detter J.C."/>
            <person name="Han C."/>
            <person name="Land M."/>
            <person name="Hauser L."/>
            <person name="Markowitz V."/>
            <person name="Cheng J.-F."/>
            <person name="Hugenholtz P."/>
            <person name="Woyke T."/>
            <person name="Wu D."/>
            <person name="Tindall B."/>
            <person name="Pomrenke H.G."/>
            <person name="Brambilla E."/>
            <person name="Klenk H.-P."/>
            <person name="Eisen J.A."/>
        </authorList>
    </citation>
    <scope>NUCLEOTIDE SEQUENCE [LARGE SCALE GENOMIC DNA]</scope>
    <source>
        <strain evidence="4">ATCC 49424 / DSM 5305 / JCM 21570 / NBRC 103401 / IFAM 1448</strain>
    </source>
</reference>
<feature type="region of interest" description="Disordered" evidence="1">
    <location>
        <begin position="212"/>
        <end position="232"/>
    </location>
</feature>
<name>F0SNK2_RUBBR</name>
<proteinExistence type="predicted"/>
<protein>
    <recommendedName>
        <fullName evidence="5">Trypsin-like peptidase domain-containing protein</fullName>
    </recommendedName>
</protein>
<keyword evidence="4" id="KW-1185">Reference proteome</keyword>
<dbReference type="InterPro" id="IPR009003">
    <property type="entry name" value="Peptidase_S1_PA"/>
</dbReference>
<dbReference type="Pfam" id="PF13365">
    <property type="entry name" value="Trypsin_2"/>
    <property type="match status" value="1"/>
</dbReference>
<dbReference type="InterPro" id="IPR043504">
    <property type="entry name" value="Peptidase_S1_PA_chymotrypsin"/>
</dbReference>
<dbReference type="HOGENOM" id="CLU_801389_0_0_0"/>
<evidence type="ECO:0000313" key="4">
    <source>
        <dbReference type="Proteomes" id="UP000006860"/>
    </source>
</evidence>
<evidence type="ECO:0000256" key="2">
    <source>
        <dbReference type="SAM" id="SignalP"/>
    </source>
</evidence>
<dbReference type="RefSeq" id="WP_013626580.1">
    <property type="nucleotide sequence ID" value="NC_015174.1"/>
</dbReference>
<keyword evidence="2" id="KW-0732">Signal</keyword>
<dbReference type="KEGG" id="pbs:Plabr_0206"/>
<dbReference type="STRING" id="756272.Plabr_0206"/>
<dbReference type="eggNOG" id="COG0265">
    <property type="taxonomic scope" value="Bacteria"/>
</dbReference>
<dbReference type="EMBL" id="CP002546">
    <property type="protein sequence ID" value="ADY57836.1"/>
    <property type="molecule type" value="Genomic_DNA"/>
</dbReference>
<organism evidence="3 4">
    <name type="scientific">Rubinisphaera brasiliensis (strain ATCC 49424 / DSM 5305 / JCM 21570 / IAM 15109 / NBRC 103401 / IFAM 1448)</name>
    <name type="common">Planctomyces brasiliensis</name>
    <dbReference type="NCBI Taxonomy" id="756272"/>
    <lineage>
        <taxon>Bacteria</taxon>
        <taxon>Pseudomonadati</taxon>
        <taxon>Planctomycetota</taxon>
        <taxon>Planctomycetia</taxon>
        <taxon>Planctomycetales</taxon>
        <taxon>Planctomycetaceae</taxon>
        <taxon>Rubinisphaera</taxon>
    </lineage>
</organism>
<evidence type="ECO:0008006" key="5">
    <source>
        <dbReference type="Google" id="ProtNLM"/>
    </source>
</evidence>
<accession>F0SNK2</accession>
<dbReference type="AlphaFoldDB" id="F0SNK2"/>
<gene>
    <name evidence="3" type="ordered locus">Plabr_0206</name>
</gene>
<dbReference type="Proteomes" id="UP000006860">
    <property type="component" value="Chromosome"/>
</dbReference>
<dbReference type="SUPFAM" id="SSF50494">
    <property type="entry name" value="Trypsin-like serine proteases"/>
    <property type="match status" value="1"/>
</dbReference>
<feature type="chain" id="PRO_5003256530" description="Trypsin-like peptidase domain-containing protein" evidence="2">
    <location>
        <begin position="21"/>
        <end position="346"/>
    </location>
</feature>
<evidence type="ECO:0000256" key="1">
    <source>
        <dbReference type="SAM" id="MobiDB-lite"/>
    </source>
</evidence>
<evidence type="ECO:0000313" key="3">
    <source>
        <dbReference type="EMBL" id="ADY57836.1"/>
    </source>
</evidence>
<feature type="signal peptide" evidence="2">
    <location>
        <begin position="1"/>
        <end position="20"/>
    </location>
</feature>
<dbReference type="Gene3D" id="2.40.10.10">
    <property type="entry name" value="Trypsin-like serine proteases"/>
    <property type="match status" value="1"/>
</dbReference>
<sequence>MKHLLASLLLLLSIAAPASAQHEPAVMVRSRLLCPGPVCRPDSVAYNAGNGVIVGKSGDSLFVLTVDHLLDDAPSPQVCIQSQWYPARVRNTSPNADLALLEIQGSFDIPMAPIAKADPPDGAEVIIDGYWPKQGMRSLRTRRIPRITPGIFYVQLPVVSGVSGAGVVYQGRLAGLVHGVTLEGRNSTTLVVSASVIRHHMARWGFEDSPPPQAQLAVTDPPPAPEATSPNCAAPVPGNSTCDCDCPAKMAALERRLNLAVSQLTILTEQAQQDAESSGRDAATQIAALTEQISDIRSDLDNLSPLMERRVILVSDGKITSERKLSPSDPIVLSSKLVDKKATNAE</sequence>